<organism evidence="1 2">
    <name type="scientific">Nitrospira japonica</name>
    <dbReference type="NCBI Taxonomy" id="1325564"/>
    <lineage>
        <taxon>Bacteria</taxon>
        <taxon>Pseudomonadati</taxon>
        <taxon>Nitrospirota</taxon>
        <taxon>Nitrospiria</taxon>
        <taxon>Nitrospirales</taxon>
        <taxon>Nitrospiraceae</taxon>
        <taxon>Nitrospira</taxon>
    </lineage>
</organism>
<dbReference type="KEGG" id="nja:NSJP_3291"/>
<dbReference type="STRING" id="1325564.NSJP_3291"/>
<accession>A0A1W1I8T6</accession>
<keyword evidence="2" id="KW-1185">Reference proteome</keyword>
<evidence type="ECO:0000313" key="2">
    <source>
        <dbReference type="Proteomes" id="UP000192042"/>
    </source>
</evidence>
<protein>
    <submittedName>
        <fullName evidence="1">Uncharacterized protein</fullName>
    </submittedName>
</protein>
<gene>
    <name evidence="1" type="ORF">NSJP_3291</name>
</gene>
<dbReference type="AlphaFoldDB" id="A0A1W1I8T6"/>
<dbReference type="EMBL" id="LT828648">
    <property type="protein sequence ID" value="SLM49458.1"/>
    <property type="molecule type" value="Genomic_DNA"/>
</dbReference>
<dbReference type="Proteomes" id="UP000192042">
    <property type="component" value="Chromosome I"/>
</dbReference>
<name>A0A1W1I8T6_9BACT</name>
<evidence type="ECO:0000313" key="1">
    <source>
        <dbReference type="EMBL" id="SLM49458.1"/>
    </source>
</evidence>
<sequence length="62" mass="6783">MFYETSKRMQLQINEDLDKICTAGQASSMVRCAAGRKGLSGLMRGFTSSGLFSDDANSERTL</sequence>
<reference evidence="1 2" key="1">
    <citation type="submission" date="2017-03" db="EMBL/GenBank/DDBJ databases">
        <authorList>
            <person name="Afonso C.L."/>
            <person name="Miller P.J."/>
            <person name="Scott M.A."/>
            <person name="Spackman E."/>
            <person name="Goraichik I."/>
            <person name="Dimitrov K.M."/>
            <person name="Suarez D.L."/>
            <person name="Swayne D.E."/>
        </authorList>
    </citation>
    <scope>NUCLEOTIDE SEQUENCE [LARGE SCALE GENOMIC DNA]</scope>
    <source>
        <strain evidence="1">Genome sequencing of Nitrospira japonica strain NJ11</strain>
    </source>
</reference>
<proteinExistence type="predicted"/>